<gene>
    <name evidence="1" type="ORF">IE37_03085</name>
</gene>
<name>A0A315XU81_RUMFL</name>
<proteinExistence type="predicted"/>
<comment type="caution">
    <text evidence="1">The sequence shown here is derived from an EMBL/GenBank/DDBJ whole genome shotgun (WGS) entry which is preliminary data.</text>
</comment>
<dbReference type="AlphaFoldDB" id="A0A315XU81"/>
<accession>A0A315XU81</accession>
<organism evidence="1 2">
    <name type="scientific">Ruminococcus flavefaciens</name>
    <dbReference type="NCBI Taxonomy" id="1265"/>
    <lineage>
        <taxon>Bacteria</taxon>
        <taxon>Bacillati</taxon>
        <taxon>Bacillota</taxon>
        <taxon>Clostridia</taxon>
        <taxon>Eubacteriales</taxon>
        <taxon>Oscillospiraceae</taxon>
        <taxon>Ruminococcus</taxon>
    </lineage>
</organism>
<dbReference type="Proteomes" id="UP000245720">
    <property type="component" value="Unassembled WGS sequence"/>
</dbReference>
<dbReference type="EMBL" id="QGDI01000014">
    <property type="protein sequence ID" value="PWJ10438.1"/>
    <property type="molecule type" value="Genomic_DNA"/>
</dbReference>
<reference evidence="1 2" key="1">
    <citation type="submission" date="2018-05" db="EMBL/GenBank/DDBJ databases">
        <title>The Hungate 1000. A catalogue of reference genomes from the rumen microbiome.</title>
        <authorList>
            <person name="Kelly W."/>
        </authorList>
    </citation>
    <scope>NUCLEOTIDE SEQUENCE [LARGE SCALE GENOMIC DNA]</scope>
    <source>
        <strain evidence="1 2">SAb67</strain>
    </source>
</reference>
<evidence type="ECO:0008006" key="3">
    <source>
        <dbReference type="Google" id="ProtNLM"/>
    </source>
</evidence>
<evidence type="ECO:0000313" key="1">
    <source>
        <dbReference type="EMBL" id="PWJ10438.1"/>
    </source>
</evidence>
<sequence length="92" mass="10693">MSKNTKSKKNTDVSANYDGVYAPKILFPLYVYPETMKTVESIYKSDNCSTKTEFMEKAIRFYCTHLMQNKPELIEYLAPHIEHIVEGYIMGD</sequence>
<protein>
    <recommendedName>
        <fullName evidence="3">Ribbon-helix-helix protein, copG family</fullName>
    </recommendedName>
</protein>
<dbReference type="OrthoDB" id="1734420at2"/>
<evidence type="ECO:0000313" key="2">
    <source>
        <dbReference type="Proteomes" id="UP000245720"/>
    </source>
</evidence>
<dbReference type="RefSeq" id="WP_109727757.1">
    <property type="nucleotide sequence ID" value="NZ_QGDI01000014.1"/>
</dbReference>